<proteinExistence type="inferred from homology"/>
<accession>A0A2M7CQT9</accession>
<keyword evidence="9" id="KW-0234">DNA repair</keyword>
<dbReference type="SUPFAM" id="SSF55811">
    <property type="entry name" value="Nudix"/>
    <property type="match status" value="1"/>
</dbReference>
<evidence type="ECO:0000256" key="5">
    <source>
        <dbReference type="ARBA" id="ARBA00022723"/>
    </source>
</evidence>
<dbReference type="PROSITE" id="PS51462">
    <property type="entry name" value="NUDIX"/>
    <property type="match status" value="1"/>
</dbReference>
<dbReference type="Proteomes" id="UP000230595">
    <property type="component" value="Unassembled WGS sequence"/>
</dbReference>
<evidence type="ECO:0000259" key="12">
    <source>
        <dbReference type="PROSITE" id="PS51462"/>
    </source>
</evidence>
<keyword evidence="6" id="KW-0227">DNA damage</keyword>
<keyword evidence="5" id="KW-0479">Metal-binding</keyword>
<evidence type="ECO:0000256" key="1">
    <source>
        <dbReference type="ARBA" id="ARBA00001946"/>
    </source>
</evidence>
<comment type="caution">
    <text evidence="13">The sequence shown here is derived from an EMBL/GenBank/DDBJ whole genome shotgun (WGS) entry which is preliminary data.</text>
</comment>
<comment type="similarity">
    <text evidence="2">Belongs to the Nudix hydrolase family.</text>
</comment>
<dbReference type="AlphaFoldDB" id="A0A2M7CQT9"/>
<gene>
    <name evidence="13" type="ORF">COS33_00155</name>
</gene>
<sequence length="134" mass="15989">MEKFWAGGFLYNPKNNSILLHKRDSNTKFNPNSWAFFGGLNEGAEKPVDCFVREINEEIGIKFKTEEVITLYDYFNEEFQTHRFVFYALSEKIKSEFVLNEGEDFDWVSIDQLDKYVLTEKTERDLKFFIKNKK</sequence>
<dbReference type="InterPro" id="IPR020084">
    <property type="entry name" value="NUDIX_hydrolase_CS"/>
</dbReference>
<dbReference type="Pfam" id="PF00293">
    <property type="entry name" value="NUDIX"/>
    <property type="match status" value="1"/>
</dbReference>
<protein>
    <recommendedName>
        <fullName evidence="11">8-oxo-dGTP diphosphatase</fullName>
        <ecNumber evidence="11">3.6.1.55</ecNumber>
    </recommendedName>
</protein>
<dbReference type="EMBL" id="PEUH01000004">
    <property type="protein sequence ID" value="PIV31993.1"/>
    <property type="molecule type" value="Genomic_DNA"/>
</dbReference>
<evidence type="ECO:0000256" key="11">
    <source>
        <dbReference type="ARBA" id="ARBA00038905"/>
    </source>
</evidence>
<reference evidence="14" key="1">
    <citation type="submission" date="2017-09" db="EMBL/GenBank/DDBJ databases">
        <title>Depth-based differentiation of microbial function through sediment-hosted aquifers and enrichment of novel symbionts in the deep terrestrial subsurface.</title>
        <authorList>
            <person name="Probst A.J."/>
            <person name="Ladd B."/>
            <person name="Jarett J.K."/>
            <person name="Geller-Mcgrath D.E."/>
            <person name="Sieber C.M.K."/>
            <person name="Emerson J.B."/>
            <person name="Anantharaman K."/>
            <person name="Thomas B.C."/>
            <person name="Malmstrom R."/>
            <person name="Stieglmeier M."/>
            <person name="Klingl A."/>
            <person name="Woyke T."/>
            <person name="Ryan C.M."/>
            <person name="Banfield J.F."/>
        </authorList>
    </citation>
    <scope>NUCLEOTIDE SEQUENCE [LARGE SCALE GENOMIC DNA]</scope>
</reference>
<evidence type="ECO:0000256" key="7">
    <source>
        <dbReference type="ARBA" id="ARBA00022801"/>
    </source>
</evidence>
<dbReference type="GO" id="GO:0008413">
    <property type="term" value="F:8-oxo-7,8-dihydroguanosine triphosphate pyrophosphatase activity"/>
    <property type="evidence" value="ECO:0007669"/>
    <property type="project" value="TreeGrafter"/>
</dbReference>
<dbReference type="PANTHER" id="PTHR47707:SF1">
    <property type="entry name" value="NUDIX HYDROLASE FAMILY PROTEIN"/>
    <property type="match status" value="1"/>
</dbReference>
<evidence type="ECO:0000256" key="4">
    <source>
        <dbReference type="ARBA" id="ARBA00022705"/>
    </source>
</evidence>
<evidence type="ECO:0000256" key="3">
    <source>
        <dbReference type="ARBA" id="ARBA00022457"/>
    </source>
</evidence>
<dbReference type="GO" id="GO:0044716">
    <property type="term" value="F:8-oxo-GDP phosphatase activity"/>
    <property type="evidence" value="ECO:0007669"/>
    <property type="project" value="TreeGrafter"/>
</dbReference>
<dbReference type="InterPro" id="IPR047127">
    <property type="entry name" value="MutT-like"/>
</dbReference>
<dbReference type="GO" id="GO:0006281">
    <property type="term" value="P:DNA repair"/>
    <property type="evidence" value="ECO:0007669"/>
    <property type="project" value="UniProtKB-KW"/>
</dbReference>
<evidence type="ECO:0000313" key="13">
    <source>
        <dbReference type="EMBL" id="PIV31993.1"/>
    </source>
</evidence>
<dbReference type="GO" id="GO:0006260">
    <property type="term" value="P:DNA replication"/>
    <property type="evidence" value="ECO:0007669"/>
    <property type="project" value="UniProtKB-KW"/>
</dbReference>
<evidence type="ECO:0000256" key="2">
    <source>
        <dbReference type="ARBA" id="ARBA00005582"/>
    </source>
</evidence>
<comment type="catalytic activity">
    <reaction evidence="10">
        <text>8-oxo-dGTP + H2O = 8-oxo-dGMP + diphosphate + H(+)</text>
        <dbReference type="Rhea" id="RHEA:31575"/>
        <dbReference type="ChEBI" id="CHEBI:15377"/>
        <dbReference type="ChEBI" id="CHEBI:15378"/>
        <dbReference type="ChEBI" id="CHEBI:33019"/>
        <dbReference type="ChEBI" id="CHEBI:63224"/>
        <dbReference type="ChEBI" id="CHEBI:77896"/>
        <dbReference type="EC" id="3.6.1.55"/>
    </reaction>
</comment>
<dbReference type="Gene3D" id="3.90.79.10">
    <property type="entry name" value="Nucleoside Triphosphate Pyrophosphohydrolase"/>
    <property type="match status" value="1"/>
</dbReference>
<evidence type="ECO:0000256" key="9">
    <source>
        <dbReference type="ARBA" id="ARBA00023204"/>
    </source>
</evidence>
<dbReference type="InterPro" id="IPR000086">
    <property type="entry name" value="NUDIX_hydrolase_dom"/>
</dbReference>
<dbReference type="PROSITE" id="PS00893">
    <property type="entry name" value="NUDIX_BOX"/>
    <property type="match status" value="1"/>
</dbReference>
<keyword evidence="3" id="KW-0515">Mutator protein</keyword>
<dbReference type="GO" id="GO:0044715">
    <property type="term" value="F:8-oxo-dGDP phosphatase activity"/>
    <property type="evidence" value="ECO:0007669"/>
    <property type="project" value="TreeGrafter"/>
</dbReference>
<keyword evidence="8" id="KW-0460">Magnesium</keyword>
<evidence type="ECO:0000256" key="6">
    <source>
        <dbReference type="ARBA" id="ARBA00022763"/>
    </source>
</evidence>
<keyword evidence="7" id="KW-0378">Hydrolase</keyword>
<feature type="domain" description="Nudix hydrolase" evidence="12">
    <location>
        <begin position="1"/>
        <end position="132"/>
    </location>
</feature>
<organism evidence="13 14">
    <name type="scientific">Candidatus Wolfebacteria bacterium CG02_land_8_20_14_3_00_37_12</name>
    <dbReference type="NCBI Taxonomy" id="1975066"/>
    <lineage>
        <taxon>Bacteria</taxon>
        <taxon>Candidatus Wolfeibacteriota</taxon>
    </lineage>
</organism>
<evidence type="ECO:0000313" key="14">
    <source>
        <dbReference type="Proteomes" id="UP000230595"/>
    </source>
</evidence>
<evidence type="ECO:0000256" key="8">
    <source>
        <dbReference type="ARBA" id="ARBA00022842"/>
    </source>
</evidence>
<dbReference type="GO" id="GO:0046872">
    <property type="term" value="F:metal ion binding"/>
    <property type="evidence" value="ECO:0007669"/>
    <property type="project" value="UniProtKB-KW"/>
</dbReference>
<keyword evidence="4" id="KW-0235">DNA replication</keyword>
<dbReference type="EC" id="3.6.1.55" evidence="11"/>
<name>A0A2M7CQT9_9BACT</name>
<dbReference type="InterPro" id="IPR015797">
    <property type="entry name" value="NUDIX_hydrolase-like_dom_sf"/>
</dbReference>
<dbReference type="GO" id="GO:0035539">
    <property type="term" value="F:8-oxo-7,8-dihydrodeoxyguanosine triphosphate pyrophosphatase activity"/>
    <property type="evidence" value="ECO:0007669"/>
    <property type="project" value="UniProtKB-EC"/>
</dbReference>
<evidence type="ECO:0000256" key="10">
    <source>
        <dbReference type="ARBA" id="ARBA00035861"/>
    </source>
</evidence>
<comment type="cofactor">
    <cofactor evidence="1">
        <name>Mg(2+)</name>
        <dbReference type="ChEBI" id="CHEBI:18420"/>
    </cofactor>
</comment>
<dbReference type="PANTHER" id="PTHR47707">
    <property type="entry name" value="8-OXO-DGTP DIPHOSPHATASE"/>
    <property type="match status" value="1"/>
</dbReference>